<keyword evidence="3" id="KW-1185">Reference proteome</keyword>
<feature type="transmembrane region" description="Helical" evidence="1">
    <location>
        <begin position="14"/>
        <end position="33"/>
    </location>
</feature>
<gene>
    <name evidence="2" type="ORF">DU000_01990</name>
</gene>
<name>A0A368L7N8_9BURK</name>
<keyword evidence="1" id="KW-1133">Transmembrane helix</keyword>
<comment type="caution">
    <text evidence="2">The sequence shown here is derived from an EMBL/GenBank/DDBJ whole genome shotgun (WGS) entry which is preliminary data.</text>
</comment>
<dbReference type="Proteomes" id="UP000252357">
    <property type="component" value="Unassembled WGS sequence"/>
</dbReference>
<keyword evidence="1" id="KW-0472">Membrane</keyword>
<dbReference type="EMBL" id="QPGB01000001">
    <property type="protein sequence ID" value="RCS59521.1"/>
    <property type="molecule type" value="Genomic_DNA"/>
</dbReference>
<keyword evidence="1" id="KW-0812">Transmembrane</keyword>
<reference evidence="2 3" key="1">
    <citation type="journal article" date="2018" name="Int. J. Syst. Evol. Microbiol.">
        <title>Parvibium lacunae gen. nov., sp. nov., a new member of the family Alcaligenaceae isolated from a freshwater pond.</title>
        <authorList>
            <person name="Chen W.M."/>
            <person name="Xie P.B."/>
            <person name="Hsu M.Y."/>
            <person name="Sheu S.Y."/>
        </authorList>
    </citation>
    <scope>NUCLEOTIDE SEQUENCE [LARGE SCALE GENOMIC DNA]</scope>
    <source>
        <strain evidence="2 3">KMB9</strain>
    </source>
</reference>
<evidence type="ECO:0000313" key="3">
    <source>
        <dbReference type="Proteomes" id="UP000252357"/>
    </source>
</evidence>
<protein>
    <recommendedName>
        <fullName evidence="4">IcmF-related N-terminal domain-containing protein</fullName>
    </recommendedName>
</protein>
<evidence type="ECO:0008006" key="4">
    <source>
        <dbReference type="Google" id="ProtNLM"/>
    </source>
</evidence>
<proteinExistence type="predicted"/>
<dbReference type="RefSeq" id="WP_114401671.1">
    <property type="nucleotide sequence ID" value="NZ_QPGB01000001.1"/>
</dbReference>
<accession>A0A368L7N8</accession>
<evidence type="ECO:0000313" key="2">
    <source>
        <dbReference type="EMBL" id="RCS59521.1"/>
    </source>
</evidence>
<dbReference type="AlphaFoldDB" id="A0A368L7N8"/>
<sequence>MTNIRLPLTASKSFVYVWLGLGLALIAGGAWLFSEHHALAQLTTRFETQLAASDAAPVADGSGCLSTTAVDETLSRLGELSASLDRVAFVPSWLLGGEKQRAVALVSEKVLPKRVFAAMACQLQLRERAIWAIQLTTDGPADPEAMGKQLRVNTQALVALEEAVANLQRAANHADSPAVRLRALYQAAQYLWSRPVLGKAVSSQRLLLQALDERVVPLPARAGQTRQQASAWISKAIPQYVAALQTEAAKGAPLLQSVAAMGSTAPVDAQHVTDWLTGVERDWLQDAKNTNPCARLDGELRPLLQALVQVHGYPSALANSLDSLGPAQCVEPVLARLRGMQLAPQGALFDSTAQGLAFTPWVNEELQGLRALWVQPFVSAAHAGQSVSFACNPAASSWQPANLAQAQRYVKAYQAFTASPTLAPPVGAKFPLPLYLRLAKWHVEAAMNASLKAAQMPVGDQSLSLVPSLNKSIVMPERALAQHSAEFAQSTEDWLSLLASYQQIGLAKSYQAVAHCVSSRAVGALQQVSSLAEQSRLYTPRFVASDPDSLGFDWPSAILQDHLERNRARVQVLAGYAMPYVHWLNHTDQQTRTSDLRAASLVSYWSNTLNELNTYLQATGEAIQLNALEETLLQTDAPGLTFSNCHQKLADMKQPPFDNDLFSERRQSLMSMLSWRCDDRQSAVALEEYQALAARFNSELAGRYPFAGLDARDANPETVRAFFADYAVQREVLREKLSSRQGDKWRAALSFVAQLNAVADFLRGGQLVGSSVLVNVQAQPLRNSPQKNLMPGHNQLVSWALSTSSSQIVAPSGATTQLYWAVGQALTFNLTWADRSLWRPEGEANTEGMQTEGVAANFDFNGPWAMLRLLEQWAARPSSGAQGPSAKAWPIEFRVPVRRATPTNESTQQGVATLSFDVTLSTTDPVTGAAQSLGGPVIFPRSAPQSW</sequence>
<dbReference type="OrthoDB" id="9758229at2"/>
<organism evidence="2 3">
    <name type="scientific">Parvibium lacunae</name>
    <dbReference type="NCBI Taxonomy" id="1888893"/>
    <lineage>
        <taxon>Bacteria</taxon>
        <taxon>Pseudomonadati</taxon>
        <taxon>Pseudomonadota</taxon>
        <taxon>Betaproteobacteria</taxon>
        <taxon>Burkholderiales</taxon>
        <taxon>Alcaligenaceae</taxon>
        <taxon>Parvibium</taxon>
    </lineage>
</organism>
<evidence type="ECO:0000256" key="1">
    <source>
        <dbReference type="SAM" id="Phobius"/>
    </source>
</evidence>